<sequence>MNITMQPNDFHSTIWQHIFNVIEEKWHQLTAPITDEMLLTVSEKQVNDALCRFVTKNVQAILQMRIELYEGWFRLFAIVNIQGIFAHVASNFRLVQIQLDRQRQRLVFAQISDTEILELHSTSYLKSTAIKLGVNAYHRLLKKDPLGLILGKINLAHSKDNVLYIDIGRWLRNNQKIMNTLHKVQVNTAQTQFKQLILHAQVNYRDLLASDASSDVITDADNPHSETNTSDTTQ</sequence>
<name>A0A1T0CKD4_9GAMM</name>
<dbReference type="OrthoDB" id="6656383at2"/>
<dbReference type="EMBL" id="MUYT01000001">
    <property type="protein sequence ID" value="OOS22797.1"/>
    <property type="molecule type" value="Genomic_DNA"/>
</dbReference>
<dbReference type="RefSeq" id="WP_078306209.1">
    <property type="nucleotide sequence ID" value="NZ_CP147511.1"/>
</dbReference>
<evidence type="ECO:0000313" key="2">
    <source>
        <dbReference type="Proteomes" id="UP000191094"/>
    </source>
</evidence>
<keyword evidence="2" id="KW-1185">Reference proteome</keyword>
<evidence type="ECO:0000313" key="1">
    <source>
        <dbReference type="EMBL" id="OOS22797.1"/>
    </source>
</evidence>
<protein>
    <submittedName>
        <fullName evidence="1">Uncharacterized protein</fullName>
    </submittedName>
</protein>
<comment type="caution">
    <text evidence="1">The sequence shown here is derived from an EMBL/GenBank/DDBJ whole genome shotgun (WGS) entry which is preliminary data.</text>
</comment>
<proteinExistence type="predicted"/>
<dbReference type="Proteomes" id="UP000191094">
    <property type="component" value="Unassembled WGS sequence"/>
</dbReference>
<accession>A0A1T0CKD4</accession>
<gene>
    <name evidence="1" type="ORF">B0682_00865</name>
</gene>
<dbReference type="AlphaFoldDB" id="A0A1T0CKD4"/>
<organism evidence="1 2">
    <name type="scientific">Lwoffella lincolnii</name>
    <dbReference type="NCBI Taxonomy" id="90241"/>
    <lineage>
        <taxon>Bacteria</taxon>
        <taxon>Pseudomonadati</taxon>
        <taxon>Pseudomonadota</taxon>
        <taxon>Gammaproteobacteria</taxon>
        <taxon>Moraxellales</taxon>
        <taxon>Moraxellaceae</taxon>
        <taxon>Lwoffella</taxon>
    </lineage>
</organism>
<reference evidence="1 2" key="1">
    <citation type="submission" date="2017-02" db="EMBL/GenBank/DDBJ databases">
        <title>Draft genome sequence of Moraxella lincolnii CCUG 9405T type strain.</title>
        <authorList>
            <person name="Salva-Serra F."/>
            <person name="Engstrom-Jakobsson H."/>
            <person name="Thorell K."/>
            <person name="Jaen-Luchoro D."/>
            <person name="Gonzales-Siles L."/>
            <person name="Karlsson R."/>
            <person name="Yazdan S."/>
            <person name="Boulund F."/>
            <person name="Johnning A."/>
            <person name="Engstrand L."/>
            <person name="Kristiansson E."/>
            <person name="Moore E."/>
        </authorList>
    </citation>
    <scope>NUCLEOTIDE SEQUENCE [LARGE SCALE GENOMIC DNA]</scope>
    <source>
        <strain evidence="1 2">CCUG 9405</strain>
    </source>
</reference>